<evidence type="ECO:0000256" key="1">
    <source>
        <dbReference type="SAM" id="MobiDB-lite"/>
    </source>
</evidence>
<name>A0A183D2S4_9BILA</name>
<dbReference type="InterPro" id="IPR045241">
    <property type="entry name" value="Prp46/PLRG1-like"/>
</dbReference>
<evidence type="ECO:0000313" key="3">
    <source>
        <dbReference type="Proteomes" id="UP000271098"/>
    </source>
</evidence>
<accession>A0A183D2S4</accession>
<organism evidence="4">
    <name type="scientific">Gongylonema pulchrum</name>
    <dbReference type="NCBI Taxonomy" id="637853"/>
    <lineage>
        <taxon>Eukaryota</taxon>
        <taxon>Metazoa</taxon>
        <taxon>Ecdysozoa</taxon>
        <taxon>Nematoda</taxon>
        <taxon>Chromadorea</taxon>
        <taxon>Rhabditida</taxon>
        <taxon>Spirurina</taxon>
        <taxon>Spiruromorpha</taxon>
        <taxon>Spiruroidea</taxon>
        <taxon>Gongylonematidae</taxon>
        <taxon>Gongylonema</taxon>
    </lineage>
</organism>
<dbReference type="GO" id="GO:0000974">
    <property type="term" value="C:Prp19 complex"/>
    <property type="evidence" value="ECO:0007669"/>
    <property type="project" value="TreeGrafter"/>
</dbReference>
<dbReference type="EMBL" id="UYRT01004863">
    <property type="protein sequence ID" value="VDK37414.1"/>
    <property type="molecule type" value="Genomic_DNA"/>
</dbReference>
<dbReference type="PANTHER" id="PTHR19923">
    <property type="entry name" value="WD40 REPEAT PROTEINPRL1/PRL2-RELATED"/>
    <property type="match status" value="1"/>
</dbReference>
<dbReference type="WBParaSite" id="GPUH_0000302001-mRNA-1">
    <property type="protein sequence ID" value="GPUH_0000302001-mRNA-1"/>
    <property type="gene ID" value="GPUH_0000302001"/>
</dbReference>
<dbReference type="Proteomes" id="UP000271098">
    <property type="component" value="Unassembled WGS sequence"/>
</dbReference>
<evidence type="ECO:0000313" key="2">
    <source>
        <dbReference type="EMBL" id="VDK37414.1"/>
    </source>
</evidence>
<dbReference type="GO" id="GO:0071011">
    <property type="term" value="C:precatalytic spliceosome"/>
    <property type="evidence" value="ECO:0007669"/>
    <property type="project" value="TreeGrafter"/>
</dbReference>
<proteinExistence type="predicted"/>
<dbReference type="GO" id="GO:0071013">
    <property type="term" value="C:catalytic step 2 spliceosome"/>
    <property type="evidence" value="ECO:0007669"/>
    <property type="project" value="TreeGrafter"/>
</dbReference>
<reference evidence="2 3" key="2">
    <citation type="submission" date="2018-11" db="EMBL/GenBank/DDBJ databases">
        <authorList>
            <consortium name="Pathogen Informatics"/>
        </authorList>
    </citation>
    <scope>NUCLEOTIDE SEQUENCE [LARGE SCALE GENOMIC DNA]</scope>
</reference>
<dbReference type="OrthoDB" id="5874941at2759"/>
<protein>
    <submittedName>
        <fullName evidence="4">HMG box domain-containing protein</fullName>
    </submittedName>
</protein>
<feature type="compositionally biased region" description="Gly residues" evidence="1">
    <location>
        <begin position="1"/>
        <end position="10"/>
    </location>
</feature>
<sequence>MEVTAGGPGTEHGTQEVPAQQFDVPETPQQKALLNLVFRSMKRTHDMFYHDYGTLPELDPKADNLWRAVKLRSEYGDVLKEVNEAKRKKEEELLKLPSKTAINVPSSAGDNAAPLAIDAGSTAEAASRAKDTAVATTTPARPEDSTVRTMLPARAPMMIKPKWHAPWKLYRCALTYFLDSRYHRTI</sequence>
<gene>
    <name evidence="2" type="ORF">GPUH_LOCUS3015</name>
</gene>
<keyword evidence="3" id="KW-1185">Reference proteome</keyword>
<evidence type="ECO:0000313" key="4">
    <source>
        <dbReference type="WBParaSite" id="GPUH_0000302001-mRNA-1"/>
    </source>
</evidence>
<dbReference type="PANTHER" id="PTHR19923:SF0">
    <property type="entry name" value="PLEIOTROPIC REGULATOR 1"/>
    <property type="match status" value="1"/>
</dbReference>
<dbReference type="GO" id="GO:0000398">
    <property type="term" value="P:mRNA splicing, via spliceosome"/>
    <property type="evidence" value="ECO:0007669"/>
    <property type="project" value="InterPro"/>
</dbReference>
<feature type="region of interest" description="Disordered" evidence="1">
    <location>
        <begin position="1"/>
        <end position="26"/>
    </location>
</feature>
<dbReference type="AlphaFoldDB" id="A0A183D2S4"/>
<reference evidence="4" key="1">
    <citation type="submission" date="2016-06" db="UniProtKB">
        <authorList>
            <consortium name="WormBaseParasite"/>
        </authorList>
    </citation>
    <scope>IDENTIFICATION</scope>
</reference>